<organism evidence="1 2">
    <name type="scientific">Floridaenema aerugineum BLCC-F46</name>
    <dbReference type="NCBI Taxonomy" id="3153654"/>
    <lineage>
        <taxon>Bacteria</taxon>
        <taxon>Bacillati</taxon>
        <taxon>Cyanobacteriota</taxon>
        <taxon>Cyanophyceae</taxon>
        <taxon>Oscillatoriophycideae</taxon>
        <taxon>Aerosakkonematales</taxon>
        <taxon>Aerosakkonemataceae</taxon>
        <taxon>Floridanema</taxon>
        <taxon>Floridanema aerugineum</taxon>
    </lineage>
</organism>
<sequence>MKRRKLLLYGALGSASFLINNHSLLSANMSSKKNYEWIIIYWMPYDNDLSRFGKPIMKMLAKGVQTDNILVVVQSDFLAAKQLTRNIITPGTITSENLNTSNSANEEVFAEYLNWAKSQFQAKKWGIIFLGHGGVVDEISPDNHPEPGVSETRWMKIKNLSEIIVEFNKAVDRRVELVFFQNCNKGTIETHYTFRDTAKYTLSSQLLLGAPNYYYESLFNYLGRHPDIGGAQMAEKIMEFEREDMFHSYTITSNQAIHNLPAKLNPLIDSIISSDWQDIKMNQIKTYSYFGNSYADIIQFFDKVSQASGADRQKYQIFSDYLKKSLIHRVRQKGTLLGRDIKPDDNFCGLGIFLPKNKQEFEKYRDLPIYSEVKLRELFESFMWK</sequence>
<gene>
    <name evidence="1" type="ORF">ACE1CC_14555</name>
</gene>
<dbReference type="PANTHER" id="PTHR37835">
    <property type="entry name" value="ALPHA-CLOSTRIPAIN"/>
    <property type="match status" value="1"/>
</dbReference>
<dbReference type="PANTHER" id="PTHR37835:SF1">
    <property type="entry name" value="ALPHA-CLOSTRIPAIN"/>
    <property type="match status" value="1"/>
</dbReference>
<keyword evidence="2" id="KW-1185">Reference proteome</keyword>
<reference evidence="1 2" key="1">
    <citation type="submission" date="2024-09" db="EMBL/GenBank/DDBJ databases">
        <title>Floridaenema gen nov. (Aerosakkonemataceae, Aerosakkonematales ord. nov., Cyanobacteria) from benthic tropical and subtropical fresh waters, with the description of four new species.</title>
        <authorList>
            <person name="Moretto J.A."/>
            <person name="Berthold D.E."/>
            <person name="Lefler F.W."/>
            <person name="Huang I.-S."/>
            <person name="Laughinghouse H. IV."/>
        </authorList>
    </citation>
    <scope>NUCLEOTIDE SEQUENCE [LARGE SCALE GENOMIC DNA]</scope>
    <source>
        <strain evidence="1 2">BLCC-F46</strain>
    </source>
</reference>
<evidence type="ECO:0000313" key="2">
    <source>
        <dbReference type="Proteomes" id="UP001576774"/>
    </source>
</evidence>
<dbReference type="InterPro" id="IPR005077">
    <property type="entry name" value="Peptidase_C11"/>
</dbReference>
<dbReference type="Gene3D" id="3.40.50.11970">
    <property type="match status" value="1"/>
</dbReference>
<dbReference type="RefSeq" id="WP_413271156.1">
    <property type="nucleotide sequence ID" value="NZ_JBHFNQ010000110.1"/>
</dbReference>
<dbReference type="Proteomes" id="UP001576774">
    <property type="component" value="Unassembled WGS sequence"/>
</dbReference>
<evidence type="ECO:0000313" key="1">
    <source>
        <dbReference type="EMBL" id="MFB2878070.1"/>
    </source>
</evidence>
<dbReference type="EMBL" id="JBHFNQ010000110">
    <property type="protein sequence ID" value="MFB2878070.1"/>
    <property type="molecule type" value="Genomic_DNA"/>
</dbReference>
<protein>
    <submittedName>
        <fullName evidence="1">Clostripain-related cysteine peptidase</fullName>
    </submittedName>
</protein>
<name>A0ABV4X5K8_9CYAN</name>
<accession>A0ABV4X5K8</accession>
<comment type="caution">
    <text evidence="1">The sequence shown here is derived from an EMBL/GenBank/DDBJ whole genome shotgun (WGS) entry which is preliminary data.</text>
</comment>
<dbReference type="Pfam" id="PF03415">
    <property type="entry name" value="Peptidase_C11"/>
    <property type="match status" value="1"/>
</dbReference>
<proteinExistence type="predicted"/>